<evidence type="ECO:0000256" key="1">
    <source>
        <dbReference type="ARBA" id="ARBA00004651"/>
    </source>
</evidence>
<evidence type="ECO:0000256" key="4">
    <source>
        <dbReference type="ARBA" id="ARBA00022679"/>
    </source>
</evidence>
<feature type="transmembrane region" description="Helical" evidence="8">
    <location>
        <begin position="337"/>
        <end position="355"/>
    </location>
</feature>
<feature type="transmembrane region" description="Helical" evidence="8">
    <location>
        <begin position="294"/>
        <end position="317"/>
    </location>
</feature>
<dbReference type="InterPro" id="IPR050297">
    <property type="entry name" value="LipidA_mod_glycosyltrf_83"/>
</dbReference>
<evidence type="ECO:0000256" key="6">
    <source>
        <dbReference type="ARBA" id="ARBA00022989"/>
    </source>
</evidence>
<sequence length="546" mass="58635">MTATVPAASTAPAVTVIHTLDPAELAGPNPWQRFTETRFGRWLIARIALIAVLALQIALALRLHNTAFEDEGLYLYAGHHEIAWLLHHTNTYDNYATYFSGAPFLYPVLGAAMDGLFGLEGARALSLVFMLGATCCVWGVARRLYGRPAAACAAALFAVAAPTLFLSRLATYDPMSLFLLAFSLWIVVATARRWALLVLLAVPPAVLAVGTKYAGLLFVPTIALVAVFAGRYGGRERETGEARRRGWLAAIGRGLLFSGAFGGLVYGWLKLLGPAYVTGITSTTTNRASGGDSLGYILTLAAELGAGVAVLAFAGVWVDARLARSDGGSRGEVVSRLLLSLVLAGTVLLAPAYQVHLHTATSLQKHVGFGLVFAAPVAGVALAALLRVGGRDPRRLGAGLLVCLGLTWGAITQSAQLYDGWPNSAQMVADLKTQIRPVTDRILVEEDEVPRYYLSDLTQPYQWYSTFSFTYTTKQGKVLTGVPAYQQALADQYFALVVLRFGPTAALDNEIDAPLMAKKGYTLIAKVPDSDEYGTGYYYIWRSDNS</sequence>
<feature type="transmembrane region" description="Helical" evidence="8">
    <location>
        <begin position="124"/>
        <end position="141"/>
    </location>
</feature>
<evidence type="ECO:0000259" key="9">
    <source>
        <dbReference type="Pfam" id="PF13231"/>
    </source>
</evidence>
<keyword evidence="3 10" id="KW-0328">Glycosyltransferase</keyword>
<comment type="subcellular location">
    <subcellularLocation>
        <location evidence="1">Cell membrane</location>
        <topology evidence="1">Multi-pass membrane protein</topology>
    </subcellularLocation>
</comment>
<feature type="transmembrane region" description="Helical" evidence="8">
    <location>
        <begin position="95"/>
        <end position="117"/>
    </location>
</feature>
<keyword evidence="2" id="KW-1003">Cell membrane</keyword>
<evidence type="ECO:0000313" key="10">
    <source>
        <dbReference type="EMBL" id="MBR7834982.1"/>
    </source>
</evidence>
<dbReference type="PANTHER" id="PTHR33908">
    <property type="entry name" value="MANNOSYLTRANSFERASE YKCB-RELATED"/>
    <property type="match status" value="1"/>
</dbReference>
<proteinExistence type="predicted"/>
<keyword evidence="11" id="KW-1185">Reference proteome</keyword>
<reference evidence="10" key="1">
    <citation type="submission" date="2021-04" db="EMBL/GenBank/DDBJ databases">
        <title>Genome based classification of Actinospica acidithermotolerans sp. nov., an actinobacterium isolated from an Indonesian hot spring.</title>
        <authorList>
            <person name="Kusuma A.B."/>
            <person name="Putra K.E."/>
            <person name="Nafisah S."/>
            <person name="Loh J."/>
            <person name="Nouioui I."/>
            <person name="Goodfellow M."/>
        </authorList>
    </citation>
    <scope>NUCLEOTIDE SEQUENCE</scope>
    <source>
        <strain evidence="10">CSCA 57</strain>
    </source>
</reference>
<organism evidence="10 11">
    <name type="scientific">Actinospica durhamensis</name>
    <dbReference type="NCBI Taxonomy" id="1508375"/>
    <lineage>
        <taxon>Bacteria</taxon>
        <taxon>Bacillati</taxon>
        <taxon>Actinomycetota</taxon>
        <taxon>Actinomycetes</taxon>
        <taxon>Catenulisporales</taxon>
        <taxon>Actinospicaceae</taxon>
        <taxon>Actinospica</taxon>
    </lineage>
</organism>
<evidence type="ECO:0000256" key="8">
    <source>
        <dbReference type="SAM" id="Phobius"/>
    </source>
</evidence>
<evidence type="ECO:0000256" key="5">
    <source>
        <dbReference type="ARBA" id="ARBA00022692"/>
    </source>
</evidence>
<dbReference type="EC" id="2.4.-.-" evidence="10"/>
<evidence type="ECO:0000256" key="2">
    <source>
        <dbReference type="ARBA" id="ARBA00022475"/>
    </source>
</evidence>
<feature type="transmembrane region" description="Helical" evidence="8">
    <location>
        <begin position="178"/>
        <end position="201"/>
    </location>
</feature>
<dbReference type="RefSeq" id="WP_212529497.1">
    <property type="nucleotide sequence ID" value="NZ_JAGSOG010000078.1"/>
</dbReference>
<dbReference type="PANTHER" id="PTHR33908:SF11">
    <property type="entry name" value="MEMBRANE PROTEIN"/>
    <property type="match status" value="1"/>
</dbReference>
<feature type="transmembrane region" description="Helical" evidence="8">
    <location>
        <begin position="43"/>
        <end position="63"/>
    </location>
</feature>
<evidence type="ECO:0000256" key="7">
    <source>
        <dbReference type="ARBA" id="ARBA00023136"/>
    </source>
</evidence>
<feature type="domain" description="Glycosyltransferase RgtA/B/C/D-like" evidence="9">
    <location>
        <begin position="119"/>
        <end position="229"/>
    </location>
</feature>
<dbReference type="InterPro" id="IPR038731">
    <property type="entry name" value="RgtA/B/C-like"/>
</dbReference>
<keyword evidence="7 8" id="KW-0472">Membrane</keyword>
<dbReference type="GO" id="GO:0005886">
    <property type="term" value="C:plasma membrane"/>
    <property type="evidence" value="ECO:0007669"/>
    <property type="project" value="UniProtKB-SubCell"/>
</dbReference>
<keyword evidence="5 8" id="KW-0812">Transmembrane</keyword>
<feature type="transmembrane region" description="Helical" evidence="8">
    <location>
        <begin position="147"/>
        <end position="166"/>
    </location>
</feature>
<dbReference type="EMBL" id="JAGSOG010000078">
    <property type="protein sequence ID" value="MBR7834982.1"/>
    <property type="molecule type" value="Genomic_DNA"/>
</dbReference>
<evidence type="ECO:0000313" key="11">
    <source>
        <dbReference type="Proteomes" id="UP000675781"/>
    </source>
</evidence>
<dbReference type="Pfam" id="PF13231">
    <property type="entry name" value="PMT_2"/>
    <property type="match status" value="1"/>
</dbReference>
<keyword evidence="6 8" id="KW-1133">Transmembrane helix</keyword>
<dbReference type="Proteomes" id="UP000675781">
    <property type="component" value="Unassembled WGS sequence"/>
</dbReference>
<keyword evidence="4 10" id="KW-0808">Transferase</keyword>
<gene>
    <name evidence="10" type="ORF">KDL01_17035</name>
</gene>
<feature type="transmembrane region" description="Helical" evidence="8">
    <location>
        <begin position="213"/>
        <end position="234"/>
    </location>
</feature>
<feature type="transmembrane region" description="Helical" evidence="8">
    <location>
        <begin position="398"/>
        <end position="418"/>
    </location>
</feature>
<dbReference type="GO" id="GO:0016763">
    <property type="term" value="F:pentosyltransferase activity"/>
    <property type="evidence" value="ECO:0007669"/>
    <property type="project" value="TreeGrafter"/>
</dbReference>
<protein>
    <submittedName>
        <fullName evidence="10">Glycosyltransferase family 39 protein</fullName>
        <ecNumber evidence="10">2.4.-.-</ecNumber>
    </submittedName>
</protein>
<feature type="transmembrane region" description="Helical" evidence="8">
    <location>
        <begin position="367"/>
        <end position="386"/>
    </location>
</feature>
<dbReference type="GO" id="GO:0009103">
    <property type="term" value="P:lipopolysaccharide biosynthetic process"/>
    <property type="evidence" value="ECO:0007669"/>
    <property type="project" value="UniProtKB-ARBA"/>
</dbReference>
<feature type="transmembrane region" description="Helical" evidence="8">
    <location>
        <begin position="246"/>
        <end position="269"/>
    </location>
</feature>
<comment type="caution">
    <text evidence="10">The sequence shown here is derived from an EMBL/GenBank/DDBJ whole genome shotgun (WGS) entry which is preliminary data.</text>
</comment>
<accession>A0A941ER58</accession>
<dbReference type="AlphaFoldDB" id="A0A941ER58"/>
<evidence type="ECO:0000256" key="3">
    <source>
        <dbReference type="ARBA" id="ARBA00022676"/>
    </source>
</evidence>
<name>A0A941ER58_9ACTN</name>